<dbReference type="PANTHER" id="PTHR47537:SF1">
    <property type="entry name" value="CUB DOMAIN-CONTAINING PROTEIN"/>
    <property type="match status" value="1"/>
</dbReference>
<feature type="signal peptide" evidence="3">
    <location>
        <begin position="1"/>
        <end position="22"/>
    </location>
</feature>
<protein>
    <submittedName>
        <fullName evidence="5">Dorsal-ventral patterning tolloid protein</fullName>
    </submittedName>
</protein>
<organism evidence="5">
    <name type="scientific">Daphnia magna</name>
    <dbReference type="NCBI Taxonomy" id="35525"/>
    <lineage>
        <taxon>Eukaryota</taxon>
        <taxon>Metazoa</taxon>
        <taxon>Ecdysozoa</taxon>
        <taxon>Arthropoda</taxon>
        <taxon>Crustacea</taxon>
        <taxon>Branchiopoda</taxon>
        <taxon>Diplostraca</taxon>
        <taxon>Cladocera</taxon>
        <taxon>Anomopoda</taxon>
        <taxon>Daphniidae</taxon>
        <taxon>Daphnia</taxon>
    </lineage>
</organism>
<dbReference type="InterPro" id="IPR053207">
    <property type="entry name" value="Non-NMDA_GluR_Accessory"/>
</dbReference>
<dbReference type="Gene3D" id="2.60.120.290">
    <property type="entry name" value="Spermadhesin, CUB domain"/>
    <property type="match status" value="3"/>
</dbReference>
<evidence type="ECO:0000256" key="1">
    <source>
        <dbReference type="ARBA" id="ARBA00023157"/>
    </source>
</evidence>
<evidence type="ECO:0000259" key="4">
    <source>
        <dbReference type="PROSITE" id="PS01180"/>
    </source>
</evidence>
<dbReference type="PANTHER" id="PTHR47537">
    <property type="entry name" value="CUBILIN"/>
    <property type="match status" value="1"/>
</dbReference>
<dbReference type="InterPro" id="IPR000859">
    <property type="entry name" value="CUB_dom"/>
</dbReference>
<keyword evidence="1" id="KW-1015">Disulfide bond</keyword>
<sequence length="836" mass="94187">MEILKLSLFIDILLFLVPLLRADINRTGCNRTVEAGDVLANPLLTGYNKGRPYNCWFLVKPRANSAPKDVALVIVLKFQRFQWGQLINATTCIGGNLKIYDGPTALHDSGNPGFYCGEIERSRLFISENNMVKLHFFAESYDDRYQFAVYTRQEQQQQLVERYGHHPPLYPHRRGQPMTPGSLSCDREFTDCRLQTCFVQSPNFPGVYPRNRRCLYHVSTRQPFIKLFTEDGEFNVDGQRCDNYIMCPLRPIGEEICPHDFIRVYDGNSESAVVIGTFCGIGRFPFSIVGTGTDLLLEFVSSTAGPLLNTGFHFNVDSWPGNVGSVFNQHMVQQPTEKSTNDSKHNPVCSYVLTSASLEGSGDSEGLFLSPMHWYLPNTVCTYLITGKPEQIVRVYFPTFRISKPDAPIKQPTGDCSESLTIYDGNTANPARIIKTFCDTFSKPLERKDFLSTGNSMFIRFHSRIGSYSGSSINFWAHYDFFNNSQPEGLKTADSDCDVVYEPATRTSGQWISPFNTLLFKRSADSSDLKCRYTFQGNRRSSSRVMLTLQSVNLKSVAYPCADRLIFRDLKNDLTILDVSANRLKATGNYTSTRGKGYLCQLQFQMGNMSTPSRILSSTPSLLAALHIDALRSTSLYFKSSSPVFSGRYDFIHPLYICGSPRPNVTVDGVINLPQYFEDGDVVSPLICAWDFVIQRENKKVAGNETAAMMLNVEVSGLLNLTRVQKMSQCGDPNGNFVEVTVPGNEMPLLLLCSKPERHNDFYKGIRLREGFDDLDIMKETHYQPDVNYDYIKSSGFSTSLPLFHSKLPHHKAVIIVKLNNLKTSYGVRISWSAVH</sequence>
<evidence type="ECO:0000256" key="3">
    <source>
        <dbReference type="SAM" id="SignalP"/>
    </source>
</evidence>
<proteinExistence type="predicted"/>
<dbReference type="PROSITE" id="PS01180">
    <property type="entry name" value="CUB"/>
    <property type="match status" value="3"/>
</dbReference>
<dbReference type="FunFam" id="2.60.120.290:FF:000069">
    <property type="entry name" value="Dorsal-ventral patterning tolloid protein"/>
    <property type="match status" value="1"/>
</dbReference>
<evidence type="ECO:0000313" key="7">
    <source>
        <dbReference type="Proteomes" id="UP000076858"/>
    </source>
</evidence>
<dbReference type="InterPro" id="IPR035914">
    <property type="entry name" value="Sperma_CUB_dom_sf"/>
</dbReference>
<accession>A0A0P6DN75</accession>
<keyword evidence="7" id="KW-1185">Reference proteome</keyword>
<dbReference type="Pfam" id="PF00431">
    <property type="entry name" value="CUB"/>
    <property type="match status" value="2"/>
</dbReference>
<feature type="chain" id="PRO_5007982395" evidence="3">
    <location>
        <begin position="23"/>
        <end position="836"/>
    </location>
</feature>
<dbReference type="EMBL" id="GDIQ01078737">
    <property type="protein sequence ID" value="JAN16000.1"/>
    <property type="molecule type" value="Transcribed_RNA"/>
</dbReference>
<dbReference type="GO" id="GO:0005886">
    <property type="term" value="C:plasma membrane"/>
    <property type="evidence" value="ECO:0007669"/>
    <property type="project" value="TreeGrafter"/>
</dbReference>
<comment type="caution">
    <text evidence="2">Lacks conserved residue(s) required for the propagation of feature annotation.</text>
</comment>
<gene>
    <name evidence="6" type="ORF">APZ42_013017</name>
</gene>
<feature type="domain" description="CUB" evidence="4">
    <location>
        <begin position="349"/>
        <end position="482"/>
    </location>
</feature>
<dbReference type="FunFam" id="2.60.120.290:FF:000055">
    <property type="entry name" value="Dorsal-ventral patterning protein tolloid"/>
    <property type="match status" value="1"/>
</dbReference>
<keyword evidence="3" id="KW-0732">Signal</keyword>
<name>A0A0P6DN75_9CRUS</name>
<evidence type="ECO:0000256" key="2">
    <source>
        <dbReference type="PROSITE-ProRule" id="PRU00059"/>
    </source>
</evidence>
<reference evidence="5" key="1">
    <citation type="submission" date="2015-10" db="EMBL/GenBank/DDBJ databases">
        <title>EvidentialGene: Evidence-directed Construction of Complete mRNA Transcriptomes without Genomes.</title>
        <authorList>
            <person name="Gilbert D.G."/>
        </authorList>
    </citation>
    <scope>NUCLEOTIDE SEQUENCE</scope>
</reference>
<dbReference type="STRING" id="35525.A0A0P6DN75"/>
<reference evidence="6 7" key="2">
    <citation type="submission" date="2016-03" db="EMBL/GenBank/DDBJ databases">
        <title>EvidentialGene: Evidence-directed Construction of Genes on Genomes.</title>
        <authorList>
            <person name="Gilbert D.G."/>
            <person name="Choi J.-H."/>
            <person name="Mockaitis K."/>
            <person name="Colbourne J."/>
            <person name="Pfrender M."/>
        </authorList>
    </citation>
    <scope>NUCLEOTIDE SEQUENCE [LARGE SCALE GENOMIC DNA]</scope>
    <source>
        <strain evidence="6 7">Xinb3</strain>
        <tissue evidence="6">Complete organism</tissue>
    </source>
</reference>
<dbReference type="CDD" id="cd00041">
    <property type="entry name" value="CUB"/>
    <property type="match status" value="2"/>
</dbReference>
<feature type="domain" description="CUB" evidence="4">
    <location>
        <begin position="185"/>
        <end position="319"/>
    </location>
</feature>
<dbReference type="AlphaFoldDB" id="A0A0P6DN75"/>
<evidence type="ECO:0000313" key="6">
    <source>
        <dbReference type="EMBL" id="KZS20325.1"/>
    </source>
</evidence>
<dbReference type="EMBL" id="LRGB01000220">
    <property type="protein sequence ID" value="KZS20325.1"/>
    <property type="molecule type" value="Genomic_DNA"/>
</dbReference>
<dbReference type="SUPFAM" id="SSF49854">
    <property type="entry name" value="Spermadhesin, CUB domain"/>
    <property type="match status" value="3"/>
</dbReference>
<evidence type="ECO:0000313" key="5">
    <source>
        <dbReference type="EMBL" id="JAN16000.1"/>
    </source>
</evidence>
<feature type="domain" description="CUB" evidence="4">
    <location>
        <begin position="29"/>
        <end position="154"/>
    </location>
</feature>
<dbReference type="SMART" id="SM00042">
    <property type="entry name" value="CUB"/>
    <property type="match status" value="2"/>
</dbReference>
<dbReference type="OrthoDB" id="6155811at2759"/>
<dbReference type="Proteomes" id="UP000076858">
    <property type="component" value="Unassembled WGS sequence"/>
</dbReference>